<dbReference type="SUPFAM" id="SSF51338">
    <property type="entry name" value="Composite domain of metallo-dependent hydrolases"/>
    <property type="match status" value="1"/>
</dbReference>
<dbReference type="GO" id="GO:0046872">
    <property type="term" value="F:metal ion binding"/>
    <property type="evidence" value="ECO:0007669"/>
    <property type="project" value="UniProtKB-KW"/>
</dbReference>
<dbReference type="InterPro" id="IPR003764">
    <property type="entry name" value="GlcNAc_6-P_deAcase"/>
</dbReference>
<dbReference type="STRING" id="626523.GCWU000342_00210"/>
<comment type="caution">
    <text evidence="9">The sequence shown here is derived from an EMBL/GenBank/DDBJ whole genome shotgun (WGS) entry which is preliminary data.</text>
</comment>
<evidence type="ECO:0000256" key="2">
    <source>
        <dbReference type="ARBA" id="ARBA00022723"/>
    </source>
</evidence>
<dbReference type="InterPro" id="IPR006680">
    <property type="entry name" value="Amidohydro-rel"/>
</dbReference>
<feature type="binding site" evidence="7">
    <location>
        <position position="135"/>
    </location>
    <ligand>
        <name>Zn(2+)</name>
        <dbReference type="ChEBI" id="CHEBI:29105"/>
    </ligand>
</feature>
<dbReference type="GO" id="GO:0008448">
    <property type="term" value="F:N-acetylglucosamine-6-phosphate deacetylase activity"/>
    <property type="evidence" value="ECO:0007669"/>
    <property type="project" value="UniProtKB-EC"/>
</dbReference>
<dbReference type="PIRSF" id="PIRSF038994">
    <property type="entry name" value="NagA"/>
    <property type="match status" value="1"/>
</dbReference>
<feature type="binding site" evidence="7">
    <location>
        <position position="200"/>
    </location>
    <ligand>
        <name>Zn(2+)</name>
        <dbReference type="ChEBI" id="CHEBI:29105"/>
    </ligand>
</feature>
<evidence type="ECO:0000259" key="8">
    <source>
        <dbReference type="Pfam" id="PF01979"/>
    </source>
</evidence>
<dbReference type="RefSeq" id="WP_006905249.1">
    <property type="nucleotide sequence ID" value="NZ_GG665866.1"/>
</dbReference>
<name>C4GA57_9FIRM</name>
<dbReference type="SUPFAM" id="SSF51556">
    <property type="entry name" value="Metallo-dependent hydrolases"/>
    <property type="match status" value="1"/>
</dbReference>
<dbReference type="PANTHER" id="PTHR11113:SF14">
    <property type="entry name" value="N-ACETYLGLUCOSAMINE-6-PHOSPHATE DEACETYLASE"/>
    <property type="match status" value="1"/>
</dbReference>
<evidence type="ECO:0000256" key="4">
    <source>
        <dbReference type="ARBA" id="ARBA00023277"/>
    </source>
</evidence>
<dbReference type="HOGENOM" id="CLU_032482_2_1_9"/>
<gene>
    <name evidence="9" type="primary">nagA</name>
    <name evidence="9" type="ORF">GCWU000342_00210</name>
</gene>
<keyword evidence="3 5" id="KW-0378">Hydrolase</keyword>
<comment type="similarity">
    <text evidence="1 5">Belongs to the metallo-dependent hydrolases superfamily. NagA family.</text>
</comment>
<evidence type="ECO:0000256" key="3">
    <source>
        <dbReference type="ARBA" id="ARBA00022801"/>
    </source>
</evidence>
<dbReference type="Pfam" id="PF01979">
    <property type="entry name" value="Amidohydro_1"/>
    <property type="match status" value="1"/>
</dbReference>
<feature type="active site" description="Proton donor/acceptor" evidence="6">
    <location>
        <position position="278"/>
    </location>
</feature>
<keyword evidence="10" id="KW-1185">Reference proteome</keyword>
<dbReference type="PANTHER" id="PTHR11113">
    <property type="entry name" value="N-ACETYLGLUCOSAMINE-6-PHOSPHATE DEACETYLASE"/>
    <property type="match status" value="1"/>
</dbReference>
<organism evidence="9 10">
    <name type="scientific">Shuttleworthella satelles DSM 14600</name>
    <dbReference type="NCBI Taxonomy" id="626523"/>
    <lineage>
        <taxon>Bacteria</taxon>
        <taxon>Bacillati</taxon>
        <taxon>Bacillota</taxon>
        <taxon>Clostridia</taxon>
        <taxon>Lachnospirales</taxon>
        <taxon>Lachnospiraceae</taxon>
        <taxon>Shuttleworthella</taxon>
    </lineage>
</organism>
<dbReference type="eggNOG" id="COG1820">
    <property type="taxonomic scope" value="Bacteria"/>
</dbReference>
<dbReference type="InterPro" id="IPR011059">
    <property type="entry name" value="Metal-dep_hydrolase_composite"/>
</dbReference>
<dbReference type="InterPro" id="IPR032466">
    <property type="entry name" value="Metal_Hydrolase"/>
</dbReference>
<sequence length="397" mass="43122">MRRRLVKNVRIYREGDFFWGSLWISNGRFERIRPDEEAAFMESAGGEEVLDGRGMMLVPGFIDLHTHGAVGIDVNAADKEGLKKIAAFFATQGVTAWNASIVTDSIERTDRCLAVIRDVSRERGYGAQLLGAHLEGPFLSEEYRGSMPRDLLREGDEDLLNHYREIAEGSIRYITLAPEVAGVMPMLKKIAGDIPVAIGHSGASYELSMEAIESGARAITHTFNGMILFHQHRPGLMGAALESDCYCEAICDGRHLHPGTVRMLIKCKGLNRVAAITDSIMAAGLPDGNYQLGVNDVVVVDGDAKLVSSGVRAGSTLTMAQAFRNLLAFTGRSPGEIIPLLSSNPADLLGIADRKGRIQEGMDADFVLLDDTYRVQVTVVSGEIVYRKSCGPDGNPV</sequence>
<comment type="cofactor">
    <cofactor evidence="7">
        <name>a divalent metal cation</name>
        <dbReference type="ChEBI" id="CHEBI:60240"/>
    </cofactor>
    <text evidence="7">Binds 1 divalent metal cation per subunit.</text>
</comment>
<feature type="binding site" evidence="7">
    <location>
        <position position="221"/>
    </location>
    <ligand>
        <name>Zn(2+)</name>
        <dbReference type="ChEBI" id="CHEBI:29105"/>
    </ligand>
</feature>
<dbReference type="GO" id="GO:0006046">
    <property type="term" value="P:N-acetylglucosamine catabolic process"/>
    <property type="evidence" value="ECO:0007669"/>
    <property type="project" value="TreeGrafter"/>
</dbReference>
<dbReference type="AlphaFoldDB" id="C4GA57"/>
<dbReference type="Gene3D" id="3.20.20.140">
    <property type="entry name" value="Metal-dependent hydrolases"/>
    <property type="match status" value="1"/>
</dbReference>
<keyword evidence="2 7" id="KW-0479">Metal-binding</keyword>
<evidence type="ECO:0000256" key="5">
    <source>
        <dbReference type="PIRNR" id="PIRNR038994"/>
    </source>
</evidence>
<protein>
    <submittedName>
        <fullName evidence="9">N-acetylglucosamine-6-phosphate deacetylase</fullName>
        <ecNumber evidence="9">3.5.1.25</ecNumber>
    </submittedName>
</protein>
<evidence type="ECO:0000313" key="10">
    <source>
        <dbReference type="Proteomes" id="UP000003494"/>
    </source>
</evidence>
<dbReference type="EC" id="3.5.1.25" evidence="9"/>
<dbReference type="EMBL" id="ACIP02000001">
    <property type="protein sequence ID" value="EEP28861.1"/>
    <property type="molecule type" value="Genomic_DNA"/>
</dbReference>
<evidence type="ECO:0000256" key="6">
    <source>
        <dbReference type="PIRSR" id="PIRSR038994-1"/>
    </source>
</evidence>
<dbReference type="CDD" id="cd00854">
    <property type="entry name" value="NagA"/>
    <property type="match status" value="1"/>
</dbReference>
<evidence type="ECO:0000256" key="7">
    <source>
        <dbReference type="PIRSR" id="PIRSR038994-3"/>
    </source>
</evidence>
<dbReference type="Gene3D" id="2.30.40.10">
    <property type="entry name" value="Urease, subunit C, domain 1"/>
    <property type="match status" value="1"/>
</dbReference>
<dbReference type="NCBIfam" id="TIGR00221">
    <property type="entry name" value="nagA"/>
    <property type="match status" value="1"/>
</dbReference>
<accession>C4GA57</accession>
<evidence type="ECO:0000256" key="1">
    <source>
        <dbReference type="ARBA" id="ARBA00010716"/>
    </source>
</evidence>
<reference evidence="9" key="1">
    <citation type="submission" date="2009-04" db="EMBL/GenBank/DDBJ databases">
        <authorList>
            <person name="Weinstock G."/>
            <person name="Sodergren E."/>
            <person name="Clifton S."/>
            <person name="Fulton L."/>
            <person name="Fulton B."/>
            <person name="Courtney L."/>
            <person name="Fronick C."/>
            <person name="Harrison M."/>
            <person name="Strong C."/>
            <person name="Farmer C."/>
            <person name="Delahaunty K."/>
            <person name="Markovic C."/>
            <person name="Hall O."/>
            <person name="Minx P."/>
            <person name="Tomlinson C."/>
            <person name="Mitreva M."/>
            <person name="Nelson J."/>
            <person name="Hou S."/>
            <person name="Wollam A."/>
            <person name="Pepin K.H."/>
            <person name="Johnson M."/>
            <person name="Bhonagiri V."/>
            <person name="Nash W.E."/>
            <person name="Warren W."/>
            <person name="Chinwalla A."/>
            <person name="Mardis E.R."/>
            <person name="Wilson R.K."/>
        </authorList>
    </citation>
    <scope>NUCLEOTIDE SEQUENCE [LARGE SCALE GENOMIC DNA]</scope>
    <source>
        <strain evidence="9">DSM 14600</strain>
    </source>
</reference>
<keyword evidence="4 5" id="KW-0119">Carbohydrate metabolism</keyword>
<proteinExistence type="inferred from homology"/>
<feature type="domain" description="Amidohydrolase-related" evidence="8">
    <location>
        <begin position="56"/>
        <end position="385"/>
    </location>
</feature>
<evidence type="ECO:0000313" key="9">
    <source>
        <dbReference type="EMBL" id="EEP28861.1"/>
    </source>
</evidence>
<dbReference type="Proteomes" id="UP000003494">
    <property type="component" value="Unassembled WGS sequence"/>
</dbReference>